<gene>
    <name evidence="3" type="ORF">AG4045_009852</name>
</gene>
<feature type="domain" description="EF-hand" evidence="2">
    <location>
        <begin position="76"/>
        <end position="111"/>
    </location>
</feature>
<dbReference type="PANTHER" id="PTHR34574:SF2">
    <property type="entry name" value="CALCIUM-BINDING EF-HAND FAMILY PROTEIN"/>
    <property type="match status" value="1"/>
</dbReference>
<dbReference type="EMBL" id="WRXP01001396">
    <property type="protein sequence ID" value="KAF1002356.1"/>
    <property type="molecule type" value="Genomic_DNA"/>
</dbReference>
<keyword evidence="1" id="KW-0106">Calcium</keyword>
<name>A0A6L5B9D1_APIGR</name>
<dbReference type="GO" id="GO:0005509">
    <property type="term" value="F:calcium ion binding"/>
    <property type="evidence" value="ECO:0007669"/>
    <property type="project" value="InterPro"/>
</dbReference>
<evidence type="ECO:0000313" key="4">
    <source>
        <dbReference type="Proteomes" id="UP000593563"/>
    </source>
</evidence>
<protein>
    <recommendedName>
        <fullName evidence="2">EF-hand domain-containing protein</fullName>
    </recommendedName>
</protein>
<reference evidence="3" key="1">
    <citation type="submission" date="2020-01" db="EMBL/GenBank/DDBJ databases">
        <title>The Celery Genome Sequence Reveals Sequential Paleo-tetraploidization, Resistance Gene Elimination, Karyotype Evolution, and Functional Innovation in Apiales.</title>
        <authorList>
            <person name="Song X."/>
        </authorList>
    </citation>
    <scope>NUCLEOTIDE SEQUENCE</scope>
    <source>
        <tissue evidence="3">Leaf</tissue>
    </source>
</reference>
<dbReference type="Gene3D" id="1.10.238.10">
    <property type="entry name" value="EF-hand"/>
    <property type="match status" value="1"/>
</dbReference>
<dbReference type="AlphaFoldDB" id="A0A6L5B9D1"/>
<sequence length="190" mass="20431">MMEGMKKSEQVMDGSDIIELVENDKVFSNYVDHKFEELDADCDGKLSLKELQPAVADLGAALGLPAQGSSPNSDHIYSEILDSAMKSVPKDRSGKISKEYLRVVLDVLAPSAGLPPIGAIDQMDTIVADALKMMDAEDGKIIKEEEFKKLVVEVLGSIMLQLEGNPVSVSTNSVVHEPLTSASTLLQPSS</sequence>
<dbReference type="PROSITE" id="PS00018">
    <property type="entry name" value="EF_HAND_1"/>
    <property type="match status" value="1"/>
</dbReference>
<evidence type="ECO:0000313" key="3">
    <source>
        <dbReference type="EMBL" id="KAF1002356.1"/>
    </source>
</evidence>
<keyword evidence="4" id="KW-1185">Reference proteome</keyword>
<dbReference type="InterPro" id="IPR018247">
    <property type="entry name" value="EF_Hand_1_Ca_BS"/>
</dbReference>
<dbReference type="InterPro" id="IPR002048">
    <property type="entry name" value="EF_hand_dom"/>
</dbReference>
<evidence type="ECO:0000259" key="2">
    <source>
        <dbReference type="PROSITE" id="PS50222"/>
    </source>
</evidence>
<organism evidence="3 4">
    <name type="scientific">Apium graveolens</name>
    <name type="common">Celery</name>
    <dbReference type="NCBI Taxonomy" id="4045"/>
    <lineage>
        <taxon>Eukaryota</taxon>
        <taxon>Viridiplantae</taxon>
        <taxon>Streptophyta</taxon>
        <taxon>Embryophyta</taxon>
        <taxon>Tracheophyta</taxon>
        <taxon>Spermatophyta</taxon>
        <taxon>Magnoliopsida</taxon>
        <taxon>eudicotyledons</taxon>
        <taxon>Gunneridae</taxon>
        <taxon>Pentapetalae</taxon>
        <taxon>asterids</taxon>
        <taxon>campanulids</taxon>
        <taxon>Apiales</taxon>
        <taxon>Apiaceae</taxon>
        <taxon>Apioideae</taxon>
        <taxon>apioid superclade</taxon>
        <taxon>Apieae</taxon>
        <taxon>Apium</taxon>
    </lineage>
</organism>
<accession>A0A6L5B9D1</accession>
<dbReference type="PANTHER" id="PTHR34574">
    <property type="entry name" value="CALCIUM-BINDING EF-HAND FAMILY PROTEIN-RELATED"/>
    <property type="match status" value="1"/>
</dbReference>
<evidence type="ECO:0000256" key="1">
    <source>
        <dbReference type="ARBA" id="ARBA00022837"/>
    </source>
</evidence>
<dbReference type="SUPFAM" id="SSF47473">
    <property type="entry name" value="EF-hand"/>
    <property type="match status" value="1"/>
</dbReference>
<dbReference type="PROSITE" id="PS50222">
    <property type="entry name" value="EF_HAND_2"/>
    <property type="match status" value="2"/>
</dbReference>
<dbReference type="SMART" id="SM00054">
    <property type="entry name" value="EFh"/>
    <property type="match status" value="3"/>
</dbReference>
<comment type="caution">
    <text evidence="3">The sequence shown here is derived from an EMBL/GenBank/DDBJ whole genome shotgun (WGS) entry which is preliminary data.</text>
</comment>
<dbReference type="Proteomes" id="UP000593563">
    <property type="component" value="Unassembled WGS sequence"/>
</dbReference>
<proteinExistence type="predicted"/>
<feature type="domain" description="EF-hand" evidence="2">
    <location>
        <begin position="26"/>
        <end position="61"/>
    </location>
</feature>
<dbReference type="InterPro" id="IPR011992">
    <property type="entry name" value="EF-hand-dom_pair"/>
</dbReference>